<dbReference type="AlphaFoldDB" id="A0A9P6NFV0"/>
<comment type="caution">
    <text evidence="2">The sequence shown here is derived from an EMBL/GenBank/DDBJ whole genome shotgun (WGS) entry which is preliminary data.</text>
</comment>
<evidence type="ECO:0000313" key="2">
    <source>
        <dbReference type="EMBL" id="KAG0143432.1"/>
    </source>
</evidence>
<evidence type="ECO:0000256" key="1">
    <source>
        <dbReference type="SAM" id="MobiDB-lite"/>
    </source>
</evidence>
<protein>
    <submittedName>
        <fullName evidence="2">Uncharacterized protein</fullName>
    </submittedName>
</protein>
<feature type="region of interest" description="Disordered" evidence="1">
    <location>
        <begin position="47"/>
        <end position="140"/>
    </location>
</feature>
<dbReference type="EMBL" id="MU167319">
    <property type="protein sequence ID" value="KAG0143432.1"/>
    <property type="molecule type" value="Genomic_DNA"/>
</dbReference>
<dbReference type="OrthoDB" id="2506630at2759"/>
<feature type="compositionally biased region" description="Polar residues" evidence="1">
    <location>
        <begin position="83"/>
        <end position="107"/>
    </location>
</feature>
<accession>A0A9P6NFV0</accession>
<evidence type="ECO:0000313" key="3">
    <source>
        <dbReference type="Proteomes" id="UP000886653"/>
    </source>
</evidence>
<feature type="compositionally biased region" description="Polar residues" evidence="1">
    <location>
        <begin position="47"/>
        <end position="60"/>
    </location>
</feature>
<organism evidence="2 3">
    <name type="scientific">Cronartium quercuum f. sp. fusiforme G11</name>
    <dbReference type="NCBI Taxonomy" id="708437"/>
    <lineage>
        <taxon>Eukaryota</taxon>
        <taxon>Fungi</taxon>
        <taxon>Dikarya</taxon>
        <taxon>Basidiomycota</taxon>
        <taxon>Pucciniomycotina</taxon>
        <taxon>Pucciniomycetes</taxon>
        <taxon>Pucciniales</taxon>
        <taxon>Coleosporiaceae</taxon>
        <taxon>Cronartium</taxon>
    </lineage>
</organism>
<reference evidence="2" key="1">
    <citation type="submission" date="2013-11" db="EMBL/GenBank/DDBJ databases">
        <title>Genome sequence of the fusiform rust pathogen reveals effectors for host alternation and coevolution with pine.</title>
        <authorList>
            <consortium name="DOE Joint Genome Institute"/>
            <person name="Smith K."/>
            <person name="Pendleton A."/>
            <person name="Kubisiak T."/>
            <person name="Anderson C."/>
            <person name="Salamov A."/>
            <person name="Aerts A."/>
            <person name="Riley R."/>
            <person name="Clum A."/>
            <person name="Lindquist E."/>
            <person name="Ence D."/>
            <person name="Campbell M."/>
            <person name="Kronenberg Z."/>
            <person name="Feau N."/>
            <person name="Dhillon B."/>
            <person name="Hamelin R."/>
            <person name="Burleigh J."/>
            <person name="Smith J."/>
            <person name="Yandell M."/>
            <person name="Nelson C."/>
            <person name="Grigoriev I."/>
            <person name="Davis J."/>
        </authorList>
    </citation>
    <scope>NUCLEOTIDE SEQUENCE</scope>
    <source>
        <strain evidence="2">G11</strain>
    </source>
</reference>
<feature type="compositionally biased region" description="Polar residues" evidence="1">
    <location>
        <begin position="118"/>
        <end position="134"/>
    </location>
</feature>
<dbReference type="Proteomes" id="UP000886653">
    <property type="component" value="Unassembled WGS sequence"/>
</dbReference>
<name>A0A9P6NFV0_9BASI</name>
<proteinExistence type="predicted"/>
<gene>
    <name evidence="2" type="ORF">CROQUDRAFT_96295</name>
</gene>
<sequence>MFTAQNVEEIIASALSRQAQTYESTFQSMHKKITDLELCDLSHATGNTLSNQSIPAQKTPSAKKKNPATPVNKHMQLVAKATRASQKITQASHAQSEPPMATTSSTSARKKAGPRASVNGSSSVPKKQPNQMTTDDFPEDFKDTKQCFGGQIQLHFKDTNASQLIANDEIITLKDAHVGTTQVGANFIHIDDSYIHYIHAHLAKLGICCWGPNLDEGPKSLFNAACRIAALTGFQQIAALGGYNFLNFNHTYKDDMLLFIHAYNHYVHHVLAKKYRSECNKAGSTKEVAAARNATRNRSRLRDARLKFALVNEFPDHYIWVIQEAVANSNDKWDAEWKCFGIKTLNY</sequence>
<keyword evidence="3" id="KW-1185">Reference proteome</keyword>